<evidence type="ECO:0000313" key="2">
    <source>
        <dbReference type="EMBL" id="QNE89755.1"/>
    </source>
</evidence>
<dbReference type="PANTHER" id="PTHR13774:SF32">
    <property type="entry name" value="ANTISENSE-ENHANCING SEQUENCE 1"/>
    <property type="match status" value="1"/>
</dbReference>
<dbReference type="PIRSF" id="PIRSF016184">
    <property type="entry name" value="PhzC_PhzF"/>
    <property type="match status" value="1"/>
</dbReference>
<dbReference type="RefSeq" id="WP_185176129.1">
    <property type="nucleotide sequence ID" value="NZ_CP059404.1"/>
</dbReference>
<dbReference type="KEGG" id="cik:H0194_01480"/>
<protein>
    <submittedName>
        <fullName evidence="2">PhzF family phenazine biosynthesis protein</fullName>
    </submittedName>
</protein>
<dbReference type="Pfam" id="PF02567">
    <property type="entry name" value="PhzC-PhzF"/>
    <property type="match status" value="1"/>
</dbReference>
<dbReference type="GO" id="GO:0005737">
    <property type="term" value="C:cytoplasm"/>
    <property type="evidence" value="ECO:0007669"/>
    <property type="project" value="TreeGrafter"/>
</dbReference>
<evidence type="ECO:0000256" key="1">
    <source>
        <dbReference type="PIRSR" id="PIRSR016184-1"/>
    </source>
</evidence>
<accession>A0A7G7CQ89</accession>
<dbReference type="SUPFAM" id="SSF54506">
    <property type="entry name" value="Diaminopimelate epimerase-like"/>
    <property type="match status" value="1"/>
</dbReference>
<dbReference type="GO" id="GO:0016853">
    <property type="term" value="F:isomerase activity"/>
    <property type="evidence" value="ECO:0007669"/>
    <property type="project" value="TreeGrafter"/>
</dbReference>
<organism evidence="2 3">
    <name type="scientific">Corynebacterium incognita</name>
    <dbReference type="NCBI Taxonomy" id="2754725"/>
    <lineage>
        <taxon>Bacteria</taxon>
        <taxon>Bacillati</taxon>
        <taxon>Actinomycetota</taxon>
        <taxon>Actinomycetes</taxon>
        <taxon>Mycobacteriales</taxon>
        <taxon>Corynebacteriaceae</taxon>
        <taxon>Corynebacterium</taxon>
    </lineage>
</organism>
<dbReference type="Gene3D" id="3.10.310.10">
    <property type="entry name" value="Diaminopimelate Epimerase, Chain A, domain 1"/>
    <property type="match status" value="2"/>
</dbReference>
<evidence type="ECO:0000313" key="3">
    <source>
        <dbReference type="Proteomes" id="UP000515743"/>
    </source>
</evidence>
<feature type="active site" evidence="1">
    <location>
        <position position="46"/>
    </location>
</feature>
<reference evidence="2 3" key="1">
    <citation type="submission" date="2020-07" db="EMBL/GenBank/DDBJ databases">
        <title>Complete genome and description of Corynebacterium incognita strain Marseille-Q3630 sp. nov.</title>
        <authorList>
            <person name="Boxberger M."/>
        </authorList>
    </citation>
    <scope>NUCLEOTIDE SEQUENCE [LARGE SCALE GENOMIC DNA]</scope>
    <source>
        <strain evidence="2 3">Marseille-Q3630</strain>
    </source>
</reference>
<keyword evidence="3" id="KW-1185">Reference proteome</keyword>
<dbReference type="NCBIfam" id="TIGR00654">
    <property type="entry name" value="PhzF_family"/>
    <property type="match status" value="1"/>
</dbReference>
<dbReference type="PANTHER" id="PTHR13774">
    <property type="entry name" value="PHENAZINE BIOSYNTHESIS PROTEIN"/>
    <property type="match status" value="1"/>
</dbReference>
<dbReference type="AlphaFoldDB" id="A0A7G7CQ89"/>
<gene>
    <name evidence="2" type="ORF">H0194_01480</name>
</gene>
<sequence length="296" mass="32236">MEREYFELDVFGTGPFTGNPVAVVMGADDFTTEEMQAIASWTNFSETTFVLTPTDPRADYRVRIFSPYTEFPFAGHPTLGTARAWREAGGEPQIAGNIVQECAVGLVEIQEETIRNAQERKETIFSFATPDLQRGGEVDDADLAAIIQSCGLQRDDVVAAVWGDNGPGWIIVQLKSAAAVREVKVQENAMKFGLVGFVADDEAVDEGPLYEVRAFTGTREDPVTGSLNGAVAQWLRERDEVPEIYTAMQGSQVGRAGLVHVYDDGANIWIGGAVDVHVRGTMFPHANSLKEDGADE</sequence>
<proteinExistence type="predicted"/>
<name>A0A7G7CQ89_9CORY</name>
<dbReference type="Proteomes" id="UP000515743">
    <property type="component" value="Chromosome"/>
</dbReference>
<dbReference type="EMBL" id="CP059404">
    <property type="protein sequence ID" value="QNE89755.1"/>
    <property type="molecule type" value="Genomic_DNA"/>
</dbReference>
<dbReference type="InterPro" id="IPR003719">
    <property type="entry name" value="Phenazine_PhzF-like"/>
</dbReference>